<dbReference type="InterPro" id="IPR014036">
    <property type="entry name" value="DeoR-like_C"/>
</dbReference>
<dbReference type="PROSITE" id="PS00894">
    <property type="entry name" value="HTH_DEOR_1"/>
    <property type="match status" value="1"/>
</dbReference>
<organism evidence="8 9">
    <name type="scientific">Leptolinea tardivitalis</name>
    <dbReference type="NCBI Taxonomy" id="229920"/>
    <lineage>
        <taxon>Bacteria</taxon>
        <taxon>Bacillati</taxon>
        <taxon>Chloroflexota</taxon>
        <taxon>Anaerolineae</taxon>
        <taxon>Anaerolineales</taxon>
        <taxon>Anaerolineaceae</taxon>
        <taxon>Leptolinea</taxon>
    </lineage>
</organism>
<evidence type="ECO:0000313" key="9">
    <source>
        <dbReference type="Proteomes" id="UP000050430"/>
    </source>
</evidence>
<dbReference type="InterPro" id="IPR018356">
    <property type="entry name" value="Tscrpt_reg_HTH_DeoR_CS"/>
</dbReference>
<dbReference type="PANTHER" id="PTHR30363">
    <property type="entry name" value="HTH-TYPE TRANSCRIPTIONAL REGULATOR SRLR-RELATED"/>
    <property type="match status" value="1"/>
</dbReference>
<evidence type="ECO:0000256" key="1">
    <source>
        <dbReference type="ARBA" id="ARBA00021390"/>
    </source>
</evidence>
<name>A0A0P6XP73_9CHLR</name>
<dbReference type="PRINTS" id="PR00037">
    <property type="entry name" value="HTHLACR"/>
</dbReference>
<comment type="function">
    <text evidence="6">Repressor of the lactose catabolism operon. Galactose-6-phosphate is the inducer.</text>
</comment>
<dbReference type="OrthoDB" id="9798651at2"/>
<comment type="caution">
    <text evidence="8">The sequence shown here is derived from an EMBL/GenBank/DDBJ whole genome shotgun (WGS) entry which is preliminary data.</text>
</comment>
<dbReference type="PROSITE" id="PS51000">
    <property type="entry name" value="HTH_DEOR_2"/>
    <property type="match status" value="1"/>
</dbReference>
<evidence type="ECO:0000256" key="5">
    <source>
        <dbReference type="ARBA" id="ARBA00023163"/>
    </source>
</evidence>
<dbReference type="SUPFAM" id="SSF100950">
    <property type="entry name" value="NagB/RpiA/CoA transferase-like"/>
    <property type="match status" value="1"/>
</dbReference>
<dbReference type="AlphaFoldDB" id="A0A0P6XP73"/>
<dbReference type="SMART" id="SM01134">
    <property type="entry name" value="DeoRC"/>
    <property type="match status" value="1"/>
</dbReference>
<dbReference type="InterPro" id="IPR050313">
    <property type="entry name" value="Carb_Metab_HTH_regulators"/>
</dbReference>
<dbReference type="GO" id="GO:0003677">
    <property type="term" value="F:DNA binding"/>
    <property type="evidence" value="ECO:0007669"/>
    <property type="project" value="UniProtKB-KW"/>
</dbReference>
<proteinExistence type="predicted"/>
<reference evidence="8 9" key="1">
    <citation type="submission" date="2015-07" db="EMBL/GenBank/DDBJ databases">
        <title>Genome sequence of Leptolinea tardivitalis DSM 16556.</title>
        <authorList>
            <person name="Hemp J."/>
            <person name="Ward L.M."/>
            <person name="Pace L.A."/>
            <person name="Fischer W.W."/>
        </authorList>
    </citation>
    <scope>NUCLEOTIDE SEQUENCE [LARGE SCALE GENOMIC DNA]</scope>
    <source>
        <strain evidence="8 9">YMTK-2</strain>
    </source>
</reference>
<keyword evidence="9" id="KW-1185">Reference proteome</keyword>
<feature type="domain" description="HTH deoR-type" evidence="7">
    <location>
        <begin position="3"/>
        <end position="58"/>
    </location>
</feature>
<dbReference type="PANTHER" id="PTHR30363:SF4">
    <property type="entry name" value="GLYCEROL-3-PHOSPHATE REGULON REPRESSOR"/>
    <property type="match status" value="1"/>
</dbReference>
<dbReference type="Proteomes" id="UP000050430">
    <property type="component" value="Unassembled WGS sequence"/>
</dbReference>
<dbReference type="GO" id="GO:0003700">
    <property type="term" value="F:DNA-binding transcription factor activity"/>
    <property type="evidence" value="ECO:0007669"/>
    <property type="project" value="InterPro"/>
</dbReference>
<dbReference type="SUPFAM" id="SSF46785">
    <property type="entry name" value="Winged helix' DNA-binding domain"/>
    <property type="match status" value="1"/>
</dbReference>
<dbReference type="PATRIC" id="fig|229920.5.peg.885"/>
<dbReference type="Pfam" id="PF08220">
    <property type="entry name" value="HTH_DeoR"/>
    <property type="match status" value="1"/>
</dbReference>
<keyword evidence="5" id="KW-0804">Transcription</keyword>
<evidence type="ECO:0000256" key="4">
    <source>
        <dbReference type="ARBA" id="ARBA00023125"/>
    </source>
</evidence>
<accession>A0A0P6XP73</accession>
<dbReference type="InterPro" id="IPR037171">
    <property type="entry name" value="NagB/RpiA_transferase-like"/>
</dbReference>
<evidence type="ECO:0000256" key="3">
    <source>
        <dbReference type="ARBA" id="ARBA00023015"/>
    </source>
</evidence>
<dbReference type="InterPro" id="IPR036390">
    <property type="entry name" value="WH_DNA-bd_sf"/>
</dbReference>
<dbReference type="RefSeq" id="WP_062420819.1">
    <property type="nucleotide sequence ID" value="NZ_BBYA01000005.1"/>
</dbReference>
<keyword evidence="4" id="KW-0238">DNA-binding</keyword>
<evidence type="ECO:0000256" key="2">
    <source>
        <dbReference type="ARBA" id="ARBA00022491"/>
    </source>
</evidence>
<dbReference type="EMBL" id="LGCK01000013">
    <property type="protein sequence ID" value="KPL70860.1"/>
    <property type="molecule type" value="Genomic_DNA"/>
</dbReference>
<protein>
    <recommendedName>
        <fullName evidence="1">Lactose phosphotransferase system repressor</fullName>
    </recommendedName>
</protein>
<dbReference type="SMART" id="SM00420">
    <property type="entry name" value="HTH_DEOR"/>
    <property type="match status" value="1"/>
</dbReference>
<evidence type="ECO:0000313" key="8">
    <source>
        <dbReference type="EMBL" id="KPL70860.1"/>
    </source>
</evidence>
<gene>
    <name evidence="8" type="ORF">ADM99_13260</name>
</gene>
<keyword evidence="3" id="KW-0805">Transcription regulation</keyword>
<evidence type="ECO:0000256" key="6">
    <source>
        <dbReference type="ARBA" id="ARBA00024937"/>
    </source>
</evidence>
<dbReference type="InterPro" id="IPR036388">
    <property type="entry name" value="WH-like_DNA-bd_sf"/>
</dbReference>
<evidence type="ECO:0000259" key="7">
    <source>
        <dbReference type="PROSITE" id="PS51000"/>
    </source>
</evidence>
<dbReference type="InterPro" id="IPR001034">
    <property type="entry name" value="DeoR_HTH"/>
</dbReference>
<dbReference type="Gene3D" id="1.10.10.10">
    <property type="entry name" value="Winged helix-like DNA-binding domain superfamily/Winged helix DNA-binding domain"/>
    <property type="match status" value="1"/>
</dbReference>
<keyword evidence="2" id="KW-0678">Repressor</keyword>
<dbReference type="STRING" id="229920.ADM99_13260"/>
<sequence>MLKEERQQIIMEKLRHEGKIVAVDLSAAINVSEDTIRRDLRDLADAGLIQRVHGGALLRSPAGASYKERQFMSSDAKMDIARAAVSLVQNRQVIILDGGTTTLEIARRLPIGLHATVVTNSPPIAVVLADYPDIQTVMVGGHILSPSLVTIGAATVEAFSNIHADLCMLGVCSLHPEMGVSTPDYEESLVKRIMVTNSAEVAALVTVDKLGTGAPYTVAPISDLTYIITEADTSDDMLQPYSAKGITIMKGKK</sequence>
<dbReference type="Pfam" id="PF00455">
    <property type="entry name" value="DeoRC"/>
    <property type="match status" value="1"/>
</dbReference>